<evidence type="ECO:0000256" key="3">
    <source>
        <dbReference type="ARBA" id="ARBA00022692"/>
    </source>
</evidence>
<dbReference type="PROSITE" id="PS50850">
    <property type="entry name" value="MFS"/>
    <property type="match status" value="1"/>
</dbReference>
<keyword evidence="3 7" id="KW-0812">Transmembrane</keyword>
<evidence type="ECO:0000313" key="10">
    <source>
        <dbReference type="Proteomes" id="UP000462212"/>
    </source>
</evidence>
<feature type="transmembrane region" description="Helical" evidence="7">
    <location>
        <begin position="362"/>
        <end position="382"/>
    </location>
</feature>
<feature type="transmembrane region" description="Helical" evidence="7">
    <location>
        <begin position="329"/>
        <end position="350"/>
    </location>
</feature>
<feature type="transmembrane region" description="Helical" evidence="7">
    <location>
        <begin position="94"/>
        <end position="111"/>
    </location>
</feature>
<feature type="transmembrane region" description="Helical" evidence="7">
    <location>
        <begin position="184"/>
        <end position="208"/>
    </location>
</feature>
<evidence type="ECO:0000313" key="9">
    <source>
        <dbReference type="EMBL" id="TVY33440.1"/>
    </source>
</evidence>
<sequence length="551" mass="58970">MMKTEKNEGSHPQNDVAAEIDPEKQPDSSSLMADPGQPAPDYEYITGVKLWLVFISVTLTVFLLMVDESIISPCTVAFSAIPQITSDFHALSDVGWYGSAYLLSICVLQPLTGNIYSQFSSKYSFLCFLAVFELGSVLCGAARSSTMLIIGRAVAGMGGSGLTNGAFTIIGASVPMEKQPAMQGIMISISQSGIVIAPMLGGALAQYSTWRWCFYLNLPIGGVAALLLLLIKLPDRIDRTNNAPRLTIIGLAKKLDVVGFLIFAPAIVMLLMALRWGGTEYPWKSATIIGLFCGAGITLIPFVIWEYYVGDNAMIPVSIVSHRVVWSGCIYAGLFLGAVMTFTYYMPIYFQAVRGISPSLSGVYMLPSIPSQMIAAAVSGVIAGKIHYYYPFSMVSGIFVAIGSDLLSMLSPSTPSSKWIGYQILLGIGRGFGIPMPIVAVQNILPPQQNPIGIALIVFSQTLGGSVFLAFAQTIFSHSLITNLARYAPIVSAHTVQEAGAAAISHVVDPQDLPGVLKVYQRAAASAATFFLAFAMGLNRISKKEGGEVEE</sequence>
<dbReference type="GO" id="GO:0022857">
    <property type="term" value="F:transmembrane transporter activity"/>
    <property type="evidence" value="ECO:0007669"/>
    <property type="project" value="InterPro"/>
</dbReference>
<organism evidence="9 10">
    <name type="scientific">Lachnellula subtilissima</name>
    <dbReference type="NCBI Taxonomy" id="602034"/>
    <lineage>
        <taxon>Eukaryota</taxon>
        <taxon>Fungi</taxon>
        <taxon>Dikarya</taxon>
        <taxon>Ascomycota</taxon>
        <taxon>Pezizomycotina</taxon>
        <taxon>Leotiomycetes</taxon>
        <taxon>Helotiales</taxon>
        <taxon>Lachnaceae</taxon>
        <taxon>Lachnellula</taxon>
    </lineage>
</organism>
<evidence type="ECO:0000256" key="2">
    <source>
        <dbReference type="ARBA" id="ARBA00007520"/>
    </source>
</evidence>
<keyword evidence="4 7" id="KW-1133">Transmembrane helix</keyword>
<evidence type="ECO:0000256" key="7">
    <source>
        <dbReference type="SAM" id="Phobius"/>
    </source>
</evidence>
<comment type="caution">
    <text evidence="9">The sequence shown here is derived from an EMBL/GenBank/DDBJ whole genome shotgun (WGS) entry which is preliminary data.</text>
</comment>
<accession>A0A8H8RHH9</accession>
<dbReference type="InterPro" id="IPR020846">
    <property type="entry name" value="MFS_dom"/>
</dbReference>
<dbReference type="PANTHER" id="PTHR23501">
    <property type="entry name" value="MAJOR FACILITATOR SUPERFAMILY"/>
    <property type="match status" value="1"/>
</dbReference>
<evidence type="ECO:0000256" key="5">
    <source>
        <dbReference type="ARBA" id="ARBA00023136"/>
    </source>
</evidence>
<dbReference type="Pfam" id="PF07690">
    <property type="entry name" value="MFS_1"/>
    <property type="match status" value="1"/>
</dbReference>
<feature type="transmembrane region" description="Helical" evidence="7">
    <location>
        <begin position="48"/>
        <end position="66"/>
    </location>
</feature>
<feature type="transmembrane region" description="Helical" evidence="7">
    <location>
        <begin position="286"/>
        <end position="308"/>
    </location>
</feature>
<evidence type="ECO:0000259" key="8">
    <source>
        <dbReference type="PROSITE" id="PS50850"/>
    </source>
</evidence>
<evidence type="ECO:0000256" key="1">
    <source>
        <dbReference type="ARBA" id="ARBA00004141"/>
    </source>
</evidence>
<dbReference type="AlphaFoldDB" id="A0A8H8RHH9"/>
<feature type="transmembrane region" description="Helical" evidence="7">
    <location>
        <begin position="389"/>
        <end position="407"/>
    </location>
</feature>
<dbReference type="CDD" id="cd17502">
    <property type="entry name" value="MFS_Azr1_MDR_like"/>
    <property type="match status" value="1"/>
</dbReference>
<gene>
    <name evidence="9" type="primary">mlcE_2</name>
    <name evidence="9" type="ORF">LSUB1_G007762</name>
</gene>
<dbReference type="Proteomes" id="UP000462212">
    <property type="component" value="Unassembled WGS sequence"/>
</dbReference>
<reference evidence="9 10" key="1">
    <citation type="submission" date="2018-05" db="EMBL/GenBank/DDBJ databases">
        <title>Genome sequencing and assembly of the regulated plant pathogen Lachnellula willkommii and related sister species for the development of diagnostic species identification markers.</title>
        <authorList>
            <person name="Giroux E."/>
            <person name="Bilodeau G."/>
        </authorList>
    </citation>
    <scope>NUCLEOTIDE SEQUENCE [LARGE SCALE GENOMIC DNA]</scope>
    <source>
        <strain evidence="9 10">CBS 197.66</strain>
    </source>
</reference>
<keyword evidence="5 7" id="KW-0472">Membrane</keyword>
<keyword evidence="10" id="KW-1185">Reference proteome</keyword>
<evidence type="ECO:0000256" key="4">
    <source>
        <dbReference type="ARBA" id="ARBA00022989"/>
    </source>
</evidence>
<feature type="transmembrane region" description="Helical" evidence="7">
    <location>
        <begin position="255"/>
        <end position="274"/>
    </location>
</feature>
<feature type="transmembrane region" description="Helical" evidence="7">
    <location>
        <begin position="214"/>
        <end position="234"/>
    </location>
</feature>
<dbReference type="EMBL" id="QGMJ01000801">
    <property type="protein sequence ID" value="TVY33440.1"/>
    <property type="molecule type" value="Genomic_DNA"/>
</dbReference>
<feature type="transmembrane region" description="Helical" evidence="7">
    <location>
        <begin position="519"/>
        <end position="538"/>
    </location>
</feature>
<feature type="transmembrane region" description="Helical" evidence="7">
    <location>
        <begin position="419"/>
        <end position="440"/>
    </location>
</feature>
<dbReference type="Gene3D" id="1.20.1720.10">
    <property type="entry name" value="Multidrug resistance protein D"/>
    <property type="match status" value="1"/>
</dbReference>
<dbReference type="InterPro" id="IPR011701">
    <property type="entry name" value="MFS"/>
</dbReference>
<proteinExistence type="inferred from homology"/>
<feature type="transmembrane region" description="Helical" evidence="7">
    <location>
        <begin position="452"/>
        <end position="476"/>
    </location>
</feature>
<comment type="similarity">
    <text evidence="2">Belongs to the major facilitator superfamily. TCR/Tet family.</text>
</comment>
<evidence type="ECO:0000256" key="6">
    <source>
        <dbReference type="SAM" id="MobiDB-lite"/>
    </source>
</evidence>
<feature type="transmembrane region" description="Helical" evidence="7">
    <location>
        <begin position="149"/>
        <end position="172"/>
    </location>
</feature>
<dbReference type="GO" id="GO:0005886">
    <property type="term" value="C:plasma membrane"/>
    <property type="evidence" value="ECO:0007669"/>
    <property type="project" value="TreeGrafter"/>
</dbReference>
<dbReference type="SUPFAM" id="SSF103473">
    <property type="entry name" value="MFS general substrate transporter"/>
    <property type="match status" value="2"/>
</dbReference>
<dbReference type="PANTHER" id="PTHR23501:SF193">
    <property type="entry name" value="MULTIDRUG TRANSPORTER, PUTATIVE (AFU_ORTHOLOGUE AFUA_8G00940)-RELATED"/>
    <property type="match status" value="1"/>
</dbReference>
<comment type="subcellular location">
    <subcellularLocation>
        <location evidence="1">Membrane</location>
        <topology evidence="1">Multi-pass membrane protein</topology>
    </subcellularLocation>
</comment>
<protein>
    <submittedName>
        <fullName evidence="9">Efflux pump</fullName>
    </submittedName>
</protein>
<feature type="region of interest" description="Disordered" evidence="6">
    <location>
        <begin position="1"/>
        <end position="33"/>
    </location>
</feature>
<name>A0A8H8RHH9_9HELO</name>
<dbReference type="InterPro" id="IPR036259">
    <property type="entry name" value="MFS_trans_sf"/>
</dbReference>
<dbReference type="OrthoDB" id="10021397at2759"/>
<dbReference type="Gene3D" id="1.20.1250.20">
    <property type="entry name" value="MFS general substrate transporter like domains"/>
    <property type="match status" value="1"/>
</dbReference>
<feature type="domain" description="Major facilitator superfamily (MFS) profile" evidence="8">
    <location>
        <begin position="53"/>
        <end position="513"/>
    </location>
</feature>
<feature type="transmembrane region" description="Helical" evidence="7">
    <location>
        <begin position="123"/>
        <end position="143"/>
    </location>
</feature>